<dbReference type="SUPFAM" id="SSF48256">
    <property type="entry name" value="Citrate synthase"/>
    <property type="match status" value="1"/>
</dbReference>
<organism evidence="15 16">
    <name type="scientific">Glossina austeni</name>
    <name type="common">Savannah tsetse fly</name>
    <dbReference type="NCBI Taxonomy" id="7395"/>
    <lineage>
        <taxon>Eukaryota</taxon>
        <taxon>Metazoa</taxon>
        <taxon>Ecdysozoa</taxon>
        <taxon>Arthropoda</taxon>
        <taxon>Hexapoda</taxon>
        <taxon>Insecta</taxon>
        <taxon>Pterygota</taxon>
        <taxon>Neoptera</taxon>
        <taxon>Endopterygota</taxon>
        <taxon>Diptera</taxon>
        <taxon>Brachycera</taxon>
        <taxon>Muscomorpha</taxon>
        <taxon>Hippoboscoidea</taxon>
        <taxon>Glossinidae</taxon>
        <taxon>Glossina</taxon>
    </lineage>
</organism>
<evidence type="ECO:0000256" key="12">
    <source>
        <dbReference type="ARBA" id="ARBA00023274"/>
    </source>
</evidence>
<dbReference type="UniPathway" id="UPA00223">
    <property type="reaction ID" value="UER00717"/>
</dbReference>
<dbReference type="InterPro" id="IPR036969">
    <property type="entry name" value="Citrate_synthase_sf"/>
</dbReference>
<dbReference type="GO" id="GO:0008408">
    <property type="term" value="F:3'-5' exonuclease activity"/>
    <property type="evidence" value="ECO:0007669"/>
    <property type="project" value="InterPro"/>
</dbReference>
<dbReference type="Gene3D" id="3.30.420.10">
    <property type="entry name" value="Ribonuclease H-like superfamily/Ribonuclease H"/>
    <property type="match status" value="1"/>
</dbReference>
<keyword evidence="11" id="KW-0689">Ribosomal protein</keyword>
<dbReference type="GO" id="GO:0003735">
    <property type="term" value="F:structural constituent of ribosome"/>
    <property type="evidence" value="ECO:0007669"/>
    <property type="project" value="InterPro"/>
</dbReference>
<evidence type="ECO:0000256" key="3">
    <source>
        <dbReference type="ARBA" id="ARBA00006274"/>
    </source>
</evidence>
<dbReference type="Gene3D" id="1.10.150.80">
    <property type="entry name" value="HRDC domain"/>
    <property type="match status" value="1"/>
</dbReference>
<proteinExistence type="inferred from homology"/>
<reference evidence="15" key="1">
    <citation type="submission" date="2020-05" db="UniProtKB">
        <authorList>
            <consortium name="EnsemblMetazoa"/>
        </authorList>
    </citation>
    <scope>IDENTIFICATION</scope>
    <source>
        <strain evidence="15">TTRI</strain>
    </source>
</reference>
<dbReference type="InterPro" id="IPR012337">
    <property type="entry name" value="RNaseH-like_sf"/>
</dbReference>
<comment type="subcellular location">
    <subcellularLocation>
        <location evidence="1">Mitochondrion matrix</location>
    </subcellularLocation>
</comment>
<dbReference type="SUPFAM" id="SSF46992">
    <property type="entry name" value="Ribosomal protein S20"/>
    <property type="match status" value="1"/>
</dbReference>
<evidence type="ECO:0000313" key="16">
    <source>
        <dbReference type="Proteomes" id="UP000078200"/>
    </source>
</evidence>
<dbReference type="Gene3D" id="1.10.230.10">
    <property type="entry name" value="Cytochrome P450-Terp, domain 2"/>
    <property type="match status" value="1"/>
</dbReference>
<dbReference type="InterPro" id="IPR002562">
    <property type="entry name" value="3'-5'_exonuclease_dom"/>
</dbReference>
<dbReference type="InterPro" id="IPR010953">
    <property type="entry name" value="Citrate_synthase_typ-I"/>
</dbReference>
<dbReference type="NCBIfam" id="NF004126">
    <property type="entry name" value="PRK05614.1"/>
    <property type="match status" value="1"/>
</dbReference>
<dbReference type="SUPFAM" id="SSF47819">
    <property type="entry name" value="HRDC-like"/>
    <property type="match status" value="1"/>
</dbReference>
<keyword evidence="8" id="KW-0479">Metal-binding</keyword>
<dbReference type="PROSITE" id="PS00480">
    <property type="entry name" value="CITRATE_SYNTHASE"/>
    <property type="match status" value="1"/>
</dbReference>
<dbReference type="Pfam" id="PF01649">
    <property type="entry name" value="Ribosomal_S20p"/>
    <property type="match status" value="1"/>
</dbReference>
<dbReference type="InterPro" id="IPR036409">
    <property type="entry name" value="Aldolase_II/adducin_N_sf"/>
</dbReference>
<dbReference type="GO" id="GO:1990904">
    <property type="term" value="C:ribonucleoprotein complex"/>
    <property type="evidence" value="ECO:0007669"/>
    <property type="project" value="UniProtKB-KW"/>
</dbReference>
<dbReference type="GO" id="GO:0006412">
    <property type="term" value="P:translation"/>
    <property type="evidence" value="ECO:0007669"/>
    <property type="project" value="InterPro"/>
</dbReference>
<dbReference type="PRINTS" id="PR00143">
    <property type="entry name" value="CITRTSNTHASE"/>
</dbReference>
<dbReference type="InterPro" id="IPR036510">
    <property type="entry name" value="Ribosomal_bS20_sf"/>
</dbReference>
<dbReference type="NCBIfam" id="TIGR01798">
    <property type="entry name" value="cit_synth_I"/>
    <property type="match status" value="1"/>
</dbReference>
<dbReference type="GO" id="GO:0005759">
    <property type="term" value="C:mitochondrial matrix"/>
    <property type="evidence" value="ECO:0007669"/>
    <property type="project" value="UniProtKB-SubCell"/>
</dbReference>
<dbReference type="Pfam" id="PF00285">
    <property type="entry name" value="Citrate_synt"/>
    <property type="match status" value="1"/>
</dbReference>
<evidence type="ECO:0000256" key="6">
    <source>
        <dbReference type="ARBA" id="ARBA00022532"/>
    </source>
</evidence>
<evidence type="ECO:0000256" key="8">
    <source>
        <dbReference type="ARBA" id="ARBA00022723"/>
    </source>
</evidence>
<dbReference type="GO" id="GO:0019843">
    <property type="term" value="F:rRNA binding"/>
    <property type="evidence" value="ECO:0007669"/>
    <property type="project" value="UniProtKB-KW"/>
</dbReference>
<dbReference type="Gene3D" id="3.40.225.10">
    <property type="entry name" value="Class II aldolase/adducin N-terminal domain"/>
    <property type="match status" value="1"/>
</dbReference>
<dbReference type="EnsemblMetazoa" id="GAUT039674-RA">
    <property type="protein sequence ID" value="GAUT039674-PA"/>
    <property type="gene ID" value="GAUT039674"/>
</dbReference>
<evidence type="ECO:0000256" key="11">
    <source>
        <dbReference type="ARBA" id="ARBA00022980"/>
    </source>
</evidence>
<keyword evidence="16" id="KW-1185">Reference proteome</keyword>
<dbReference type="PANTHER" id="PTHR42871:SF1">
    <property type="entry name" value="CITRATE SYNTHASE"/>
    <property type="match status" value="1"/>
</dbReference>
<dbReference type="CDD" id="cd06142">
    <property type="entry name" value="RNaseD_exo"/>
    <property type="match status" value="1"/>
</dbReference>
<dbReference type="InterPro" id="IPR002583">
    <property type="entry name" value="Ribosomal_bS20"/>
</dbReference>
<dbReference type="Proteomes" id="UP000078200">
    <property type="component" value="Unassembled WGS sequence"/>
</dbReference>
<accession>A0A1A9VK80</accession>
<dbReference type="VEuPathDB" id="VectorBase:GAUT039674"/>
<dbReference type="GO" id="GO:0046912">
    <property type="term" value="F:acyltransferase activity, acyl groups converted into alkyl on transfer"/>
    <property type="evidence" value="ECO:0007669"/>
    <property type="project" value="InterPro"/>
</dbReference>
<dbReference type="InterPro" id="IPR016142">
    <property type="entry name" value="Citrate_synth-like_lrg_a-sub"/>
</dbReference>
<evidence type="ECO:0000256" key="5">
    <source>
        <dbReference type="ARBA" id="ARBA00011738"/>
    </source>
</evidence>
<dbReference type="SUPFAM" id="SSF53098">
    <property type="entry name" value="Ribonuclease H-like"/>
    <property type="match status" value="1"/>
</dbReference>
<comment type="similarity">
    <text evidence="4 13">Belongs to the citrate synthase family.</text>
</comment>
<dbReference type="Pfam" id="PF01612">
    <property type="entry name" value="DNA_pol_A_exo1"/>
    <property type="match status" value="1"/>
</dbReference>
<comment type="similarity">
    <text evidence="3">Belongs to the aldolase class II family. Adducin subfamily.</text>
</comment>
<dbReference type="GO" id="GO:0006139">
    <property type="term" value="P:nucleobase-containing compound metabolic process"/>
    <property type="evidence" value="ECO:0007669"/>
    <property type="project" value="InterPro"/>
</dbReference>
<keyword evidence="6" id="KW-0816">Tricarboxylic acid cycle</keyword>
<keyword evidence="10" id="KW-0694">RNA-binding</keyword>
<dbReference type="Pfam" id="PF00596">
    <property type="entry name" value="Aldolase_II"/>
    <property type="match status" value="1"/>
</dbReference>
<sequence>MIKVIAKRTLINKMRKSKTRTAIRKLVDIIKSGDKENVVLAFRNAESNLHKCVNKGVIHRNTAALMDKKVLLELSNGLKIELPILSGTIGPDVLNIKDLYKTTGLFTYDPGFVSTASCSSSITFIDGDEGVLKYRGHDIADLAENNSFTAVIYLLLYGELPNSEQHKKFLLKIQESSKVSEQVTNVIKAFPKTAHPMSILVACFTNLSASYHETHGNNVNGEDLNFGISAIAQVPAIVAMIYRHINNQEFINANNELSYSENFLKMIFCDAVDNDKSALFAKALDKIFTLHADHEQNASTAAVRLVGSAGSNLFASLSAGVATLWGPAHGGANEAVINMLKEIEQSEDIDKFIEKAKDDKDPFKLMGFGHRVYKNYDPRARILKDACHEVLSKLEQNNELLKIAKKLEEIALKDEYFIVRIIMNAIDIPSNMFTPIFALARTTGWVTQWYEMINDKETKICRPRQLYFALSNTEGKRLIADLKENFVMLMRNHGSITCGRTIQEAMFYTYHLEQACKTQCLTLAMNRELSIPSEEICSKAVKDLLSFESNLGERDWHAWVRLIKNKVEPPSEKYMLISTTSELEDTCEELIAKKPKFIAVDTEFIRNNLTYYPKLSLIQISYGEKSFIVDALVPEIDLSFIKKIMLNQGITKVFHSCRQDIESLLTVFKCIPTPIFDTQVAAMFCHYYHDFIGYSKVVEQYQGVVLDKIKAKNSDWLRRPLSKDQLDYAINDVVHLYDLYQILCNKLEENNRTCWFQEEMESIVNINKYLHSPKDAWKRIKFNYEANPRLVLTVKAVSEWQETLAQRYNMNRNKVINNAVIAGFIEKNVEHVDEILDDLKRNAKNIKDADLLEFVNIFNENGKNWMQQNSILPNNYDKSVFGILSIILDIGVQQNQHQTQQHQTLESN</sequence>
<evidence type="ECO:0000256" key="10">
    <source>
        <dbReference type="ARBA" id="ARBA00022884"/>
    </source>
</evidence>
<evidence type="ECO:0000256" key="1">
    <source>
        <dbReference type="ARBA" id="ARBA00004305"/>
    </source>
</evidence>
<dbReference type="InterPro" id="IPR001303">
    <property type="entry name" value="Aldolase_II/adducin_N"/>
</dbReference>
<feature type="domain" description="3'-5' exonuclease" evidence="14">
    <location>
        <begin position="574"/>
        <end position="748"/>
    </location>
</feature>
<dbReference type="InterPro" id="IPR002020">
    <property type="entry name" value="Citrate_synthase"/>
</dbReference>
<keyword evidence="12" id="KW-0687">Ribonucleoprotein</keyword>
<evidence type="ECO:0000256" key="7">
    <source>
        <dbReference type="ARBA" id="ARBA00022679"/>
    </source>
</evidence>
<dbReference type="InterPro" id="IPR044876">
    <property type="entry name" value="HRDC_dom_sf"/>
</dbReference>
<keyword evidence="9" id="KW-0699">rRNA-binding</keyword>
<dbReference type="InterPro" id="IPR019810">
    <property type="entry name" value="Citrate_synthase_AS"/>
</dbReference>
<dbReference type="STRING" id="7395.A0A1A9VK80"/>
<evidence type="ECO:0000256" key="9">
    <source>
        <dbReference type="ARBA" id="ARBA00022730"/>
    </source>
</evidence>
<name>A0A1A9VK80_GLOAU</name>
<dbReference type="Gene3D" id="2.20.28.60">
    <property type="match status" value="1"/>
</dbReference>
<dbReference type="InterPro" id="IPR010997">
    <property type="entry name" value="HRDC-like_sf"/>
</dbReference>
<evidence type="ECO:0000256" key="4">
    <source>
        <dbReference type="ARBA" id="ARBA00010566"/>
    </source>
</evidence>
<dbReference type="PANTHER" id="PTHR42871">
    <property type="entry name" value="CITRATE SYNTHASE"/>
    <property type="match status" value="1"/>
</dbReference>
<comment type="subunit">
    <text evidence="5">Homodimer.</text>
</comment>
<dbReference type="AlphaFoldDB" id="A0A1A9VK80"/>
<evidence type="ECO:0000313" key="15">
    <source>
        <dbReference type="EnsemblMetazoa" id="GAUT039674-PA"/>
    </source>
</evidence>
<dbReference type="InterPro" id="IPR016143">
    <property type="entry name" value="Citrate_synth-like_sm_a-sub"/>
</dbReference>
<dbReference type="GO" id="GO:0006099">
    <property type="term" value="P:tricarboxylic acid cycle"/>
    <property type="evidence" value="ECO:0007669"/>
    <property type="project" value="UniProtKB-UniPathway"/>
</dbReference>
<protein>
    <recommendedName>
        <fullName evidence="13">Citrate synthase</fullName>
    </recommendedName>
</protein>
<dbReference type="GO" id="GO:0046872">
    <property type="term" value="F:metal ion binding"/>
    <property type="evidence" value="ECO:0007669"/>
    <property type="project" value="UniProtKB-KW"/>
</dbReference>
<dbReference type="GO" id="GO:0005840">
    <property type="term" value="C:ribosome"/>
    <property type="evidence" value="ECO:0007669"/>
    <property type="project" value="UniProtKB-KW"/>
</dbReference>
<evidence type="ECO:0000259" key="14">
    <source>
        <dbReference type="SMART" id="SM00474"/>
    </source>
</evidence>
<dbReference type="Gene3D" id="1.10.580.10">
    <property type="entry name" value="Citrate Synthase, domain 1"/>
    <property type="match status" value="1"/>
</dbReference>
<evidence type="ECO:0000256" key="13">
    <source>
        <dbReference type="RuleBase" id="RU000441"/>
    </source>
</evidence>
<dbReference type="SMART" id="SM00474">
    <property type="entry name" value="35EXOc"/>
    <property type="match status" value="1"/>
</dbReference>
<keyword evidence="7 13" id="KW-0808">Transferase</keyword>
<dbReference type="NCBIfam" id="TIGR00029">
    <property type="entry name" value="S20"/>
    <property type="match status" value="1"/>
</dbReference>
<dbReference type="InterPro" id="IPR036397">
    <property type="entry name" value="RNaseH_sf"/>
</dbReference>
<dbReference type="Gene3D" id="1.20.58.110">
    <property type="entry name" value="Ribosomal protein S20"/>
    <property type="match status" value="1"/>
</dbReference>
<comment type="pathway">
    <text evidence="2">Carbohydrate metabolism; tricarboxylic acid cycle; isocitrate from oxaloacetate: step 1/2.</text>
</comment>
<dbReference type="SUPFAM" id="SSF53639">
    <property type="entry name" value="AraD/HMP-PK domain-like"/>
    <property type="match status" value="1"/>
</dbReference>
<evidence type="ECO:0000256" key="2">
    <source>
        <dbReference type="ARBA" id="ARBA00004751"/>
    </source>
</evidence>
<dbReference type="GO" id="GO:0000166">
    <property type="term" value="F:nucleotide binding"/>
    <property type="evidence" value="ECO:0007669"/>
    <property type="project" value="InterPro"/>
</dbReference>